<dbReference type="PANTHER" id="PTHR34473:SF2">
    <property type="entry name" value="UPF0699 TRANSMEMBRANE PROTEIN YDBT"/>
    <property type="match status" value="1"/>
</dbReference>
<gene>
    <name evidence="3" type="ORF">AM493_03685</name>
</gene>
<evidence type="ECO:0000313" key="3">
    <source>
        <dbReference type="EMBL" id="KOS08187.1"/>
    </source>
</evidence>
<comment type="caution">
    <text evidence="3">The sequence shown here is derived from an EMBL/GenBank/DDBJ whole genome shotgun (WGS) entry which is preliminary data.</text>
</comment>
<evidence type="ECO:0000313" key="4">
    <source>
        <dbReference type="Proteomes" id="UP000037755"/>
    </source>
</evidence>
<keyword evidence="1" id="KW-0812">Transmembrane</keyword>
<evidence type="ECO:0000259" key="2">
    <source>
        <dbReference type="Pfam" id="PF03703"/>
    </source>
</evidence>
<proteinExistence type="predicted"/>
<dbReference type="Pfam" id="PF03703">
    <property type="entry name" value="bPH_2"/>
    <property type="match status" value="1"/>
</dbReference>
<dbReference type="InterPro" id="IPR005182">
    <property type="entry name" value="YdbS-like_PH"/>
</dbReference>
<dbReference type="OrthoDB" id="1524472at2"/>
<accession>A0A0M8MLE2</accession>
<organism evidence="3 4">
    <name type="scientific">Flavobacterium akiainvivens</name>
    <dbReference type="NCBI Taxonomy" id="1202724"/>
    <lineage>
        <taxon>Bacteria</taxon>
        <taxon>Pseudomonadati</taxon>
        <taxon>Bacteroidota</taxon>
        <taxon>Flavobacteriia</taxon>
        <taxon>Flavobacteriales</taxon>
        <taxon>Flavobacteriaceae</taxon>
        <taxon>Flavobacterium</taxon>
    </lineage>
</organism>
<dbReference type="STRING" id="1202724.AM493_03685"/>
<feature type="transmembrane region" description="Helical" evidence="1">
    <location>
        <begin position="61"/>
        <end position="84"/>
    </location>
</feature>
<feature type="transmembrane region" description="Helical" evidence="1">
    <location>
        <begin position="32"/>
        <end position="55"/>
    </location>
</feature>
<keyword evidence="1" id="KW-1133">Transmembrane helix</keyword>
<reference evidence="3 4" key="1">
    <citation type="submission" date="2015-08" db="EMBL/GenBank/DDBJ databases">
        <title>Whole genome sequence of Flavobacterium akiainvivens IK-1T, from decaying Wikstroemia oahuensis, an endemic Hawaiian shrub.</title>
        <authorList>
            <person name="Wan X."/>
            <person name="Hou S."/>
            <person name="Saito J."/>
            <person name="Donachie S."/>
        </authorList>
    </citation>
    <scope>NUCLEOTIDE SEQUENCE [LARGE SCALE GENOMIC DNA]</scope>
    <source>
        <strain evidence="3 4">IK-1</strain>
    </source>
</reference>
<keyword evidence="1" id="KW-0472">Membrane</keyword>
<name>A0A0M8MLE2_9FLAO</name>
<protein>
    <recommendedName>
        <fullName evidence="2">YdbS-like PH domain-containing protein</fullName>
    </recommendedName>
</protein>
<dbReference type="AlphaFoldDB" id="A0A0M8MLE2"/>
<evidence type="ECO:0000256" key="1">
    <source>
        <dbReference type="SAM" id="Phobius"/>
    </source>
</evidence>
<sequence>MQDFTNNTIDTTQLPRFEEVELSPLHQSYIKIIWINIAIVFGVVAILAGLAMYFVEETVNYKGYITIGYILILLLTITIQVVSYRNRGFAFRTHDVIYRSGAIAITTTIIPYNRVQHVELHEGWVSRIFGLATINIFTAGGVSSDLKIPGVEKEHAEAIKQLLVGKITDQEQKQEEKEQLNEE</sequence>
<dbReference type="PATRIC" id="fig|1202724.3.peg.758"/>
<feature type="domain" description="YdbS-like PH" evidence="2">
    <location>
        <begin position="84"/>
        <end position="162"/>
    </location>
</feature>
<dbReference type="Proteomes" id="UP000037755">
    <property type="component" value="Unassembled WGS sequence"/>
</dbReference>
<dbReference type="PANTHER" id="PTHR34473">
    <property type="entry name" value="UPF0699 TRANSMEMBRANE PROTEIN YDBS"/>
    <property type="match status" value="1"/>
</dbReference>
<keyword evidence="4" id="KW-1185">Reference proteome</keyword>
<dbReference type="EMBL" id="LIYD01000005">
    <property type="protein sequence ID" value="KOS08187.1"/>
    <property type="molecule type" value="Genomic_DNA"/>
</dbReference>